<keyword evidence="1" id="KW-0732">Signal</keyword>
<dbReference type="AlphaFoldDB" id="A0A8J3DHZ2"/>
<dbReference type="Gene3D" id="1.25.40.10">
    <property type="entry name" value="Tetratricopeptide repeat domain"/>
    <property type="match status" value="1"/>
</dbReference>
<comment type="caution">
    <text evidence="2">The sequence shown here is derived from an EMBL/GenBank/DDBJ whole genome shotgun (WGS) entry which is preliminary data.</text>
</comment>
<feature type="signal peptide" evidence="1">
    <location>
        <begin position="1"/>
        <end position="25"/>
    </location>
</feature>
<name>A0A8J3DHZ2_9BACT</name>
<feature type="chain" id="PRO_5035157900" description="Tetratricopeptide repeat protein" evidence="1">
    <location>
        <begin position="26"/>
        <end position="298"/>
    </location>
</feature>
<gene>
    <name evidence="2" type="ORF">GCM10007047_17280</name>
</gene>
<dbReference type="PROSITE" id="PS51257">
    <property type="entry name" value="PROKAR_LIPOPROTEIN"/>
    <property type="match status" value="1"/>
</dbReference>
<accession>A0A8J3DHZ2</accession>
<dbReference type="EMBL" id="BMXG01000009">
    <property type="protein sequence ID" value="GHC01365.1"/>
    <property type="molecule type" value="Genomic_DNA"/>
</dbReference>
<keyword evidence="3" id="KW-1185">Reference proteome</keyword>
<organism evidence="2 3">
    <name type="scientific">Cerasicoccus arenae</name>
    <dbReference type="NCBI Taxonomy" id="424488"/>
    <lineage>
        <taxon>Bacteria</taxon>
        <taxon>Pseudomonadati</taxon>
        <taxon>Verrucomicrobiota</taxon>
        <taxon>Opitutia</taxon>
        <taxon>Puniceicoccales</taxon>
        <taxon>Cerasicoccaceae</taxon>
        <taxon>Cerasicoccus</taxon>
    </lineage>
</organism>
<reference evidence="2" key="2">
    <citation type="submission" date="2020-09" db="EMBL/GenBank/DDBJ databases">
        <authorList>
            <person name="Sun Q."/>
            <person name="Kim S."/>
        </authorList>
    </citation>
    <scope>NUCLEOTIDE SEQUENCE</scope>
    <source>
        <strain evidence="2">KCTC 12870</strain>
    </source>
</reference>
<evidence type="ECO:0000313" key="2">
    <source>
        <dbReference type="EMBL" id="GHC01365.1"/>
    </source>
</evidence>
<evidence type="ECO:0008006" key="4">
    <source>
        <dbReference type="Google" id="ProtNLM"/>
    </source>
</evidence>
<evidence type="ECO:0000256" key="1">
    <source>
        <dbReference type="SAM" id="SignalP"/>
    </source>
</evidence>
<sequence>MSRSFHLFAFALVMSLLTLFGCAPSKVNDDQIEVVADEGLAALRIFDFTSAYKSLSRIQPELPQTNPRWEEITFAYAISCWHATPPDPEKTKIAVDLFREILNSDANDGYKTLSTMALARIKEVSSSDGDGVTDLEQARALYESVQKEHPTGKAGYQASLRLAQSYVQLLTPESIQQGLVIIAAQIEKDPVDPWAAVAYQYSGDLYAYYLNDISTALDCYLKADEIGMANASRADVYLWGMSMWAAQLSKDALAVKLWQRIINDHPRSIYGTMARDHLKDYASSHPDEAVEIPVIKTW</sequence>
<protein>
    <recommendedName>
        <fullName evidence="4">Tetratricopeptide repeat protein</fullName>
    </recommendedName>
</protein>
<proteinExistence type="predicted"/>
<dbReference type="Proteomes" id="UP000642829">
    <property type="component" value="Unassembled WGS sequence"/>
</dbReference>
<evidence type="ECO:0000313" key="3">
    <source>
        <dbReference type="Proteomes" id="UP000642829"/>
    </source>
</evidence>
<reference evidence="2" key="1">
    <citation type="journal article" date="2014" name="Int. J. Syst. Evol. Microbiol.">
        <title>Complete genome sequence of Corynebacterium casei LMG S-19264T (=DSM 44701T), isolated from a smear-ripened cheese.</title>
        <authorList>
            <consortium name="US DOE Joint Genome Institute (JGI-PGF)"/>
            <person name="Walter F."/>
            <person name="Albersmeier A."/>
            <person name="Kalinowski J."/>
            <person name="Ruckert C."/>
        </authorList>
    </citation>
    <scope>NUCLEOTIDE SEQUENCE</scope>
    <source>
        <strain evidence="2">KCTC 12870</strain>
    </source>
</reference>
<dbReference type="RefSeq" id="WP_189514127.1">
    <property type="nucleotide sequence ID" value="NZ_BMXG01000009.1"/>
</dbReference>
<dbReference type="InterPro" id="IPR011990">
    <property type="entry name" value="TPR-like_helical_dom_sf"/>
</dbReference>